<gene>
    <name evidence="1" type="ORF">KUTeg_005011</name>
</gene>
<organism evidence="1 2">
    <name type="scientific">Tegillarca granosa</name>
    <name type="common">Malaysian cockle</name>
    <name type="synonym">Anadara granosa</name>
    <dbReference type="NCBI Taxonomy" id="220873"/>
    <lineage>
        <taxon>Eukaryota</taxon>
        <taxon>Metazoa</taxon>
        <taxon>Spiralia</taxon>
        <taxon>Lophotrochozoa</taxon>
        <taxon>Mollusca</taxon>
        <taxon>Bivalvia</taxon>
        <taxon>Autobranchia</taxon>
        <taxon>Pteriomorphia</taxon>
        <taxon>Arcoida</taxon>
        <taxon>Arcoidea</taxon>
        <taxon>Arcidae</taxon>
        <taxon>Tegillarca</taxon>
    </lineage>
</organism>
<comment type="caution">
    <text evidence="1">The sequence shown here is derived from an EMBL/GenBank/DDBJ whole genome shotgun (WGS) entry which is preliminary data.</text>
</comment>
<reference evidence="1 2" key="1">
    <citation type="submission" date="2022-12" db="EMBL/GenBank/DDBJ databases">
        <title>Chromosome-level genome of Tegillarca granosa.</title>
        <authorList>
            <person name="Kim J."/>
        </authorList>
    </citation>
    <scope>NUCLEOTIDE SEQUENCE [LARGE SCALE GENOMIC DNA]</scope>
    <source>
        <strain evidence="1">Teg-2019</strain>
        <tissue evidence="1">Adductor muscle</tissue>
    </source>
</reference>
<accession>A0ABQ9FII7</accession>
<name>A0ABQ9FII7_TEGGR</name>
<sequence>MPRTEKDASSHGYTKISDCGDNPKFLGKRYMKNGDTAVILIYGVNGYIVGIQCGLLTSKLAQGHPTSFLAGHPYIEDGDKQYLTAYFINPASICTTGRNATEVRQDGTGYDLYIQNGTDPVRNSVLIPHSEADVGRTMWTKGRCFPSMGMHYWYNTRQDMSCDDFFPVFLLYNGGKLNAFGWAINADLSSPHLEHPPTSTFTAFMDPVPSCLYNAGPLATLHIYLTGKPALDLC</sequence>
<evidence type="ECO:0000313" key="1">
    <source>
        <dbReference type="EMBL" id="KAJ8317107.1"/>
    </source>
</evidence>
<proteinExistence type="predicted"/>
<evidence type="ECO:0000313" key="2">
    <source>
        <dbReference type="Proteomes" id="UP001217089"/>
    </source>
</evidence>
<protein>
    <submittedName>
        <fullName evidence="1">Uncharacterized protein</fullName>
    </submittedName>
</protein>
<dbReference type="EMBL" id="JARBDR010000246">
    <property type="protein sequence ID" value="KAJ8317107.1"/>
    <property type="molecule type" value="Genomic_DNA"/>
</dbReference>
<keyword evidence="2" id="KW-1185">Reference proteome</keyword>
<dbReference type="Proteomes" id="UP001217089">
    <property type="component" value="Unassembled WGS sequence"/>
</dbReference>